<evidence type="ECO:0000313" key="2">
    <source>
        <dbReference type="EMBL" id="CAD6197457.1"/>
    </source>
</evidence>
<protein>
    <submittedName>
        <fullName evidence="2">Uncharacterized protein</fullName>
    </submittedName>
</protein>
<keyword evidence="3" id="KW-1185">Reference proteome</keyword>
<evidence type="ECO:0000313" key="3">
    <source>
        <dbReference type="Proteomes" id="UP000835052"/>
    </source>
</evidence>
<proteinExistence type="predicted"/>
<reference evidence="2" key="1">
    <citation type="submission" date="2020-10" db="EMBL/GenBank/DDBJ databases">
        <authorList>
            <person name="Kikuchi T."/>
        </authorList>
    </citation>
    <scope>NUCLEOTIDE SEQUENCE</scope>
    <source>
        <strain evidence="2">NKZ352</strain>
    </source>
</reference>
<gene>
    <name evidence="2" type="ORF">CAUJ_LOCUS13366</name>
</gene>
<organism evidence="2 3">
    <name type="scientific">Caenorhabditis auriculariae</name>
    <dbReference type="NCBI Taxonomy" id="2777116"/>
    <lineage>
        <taxon>Eukaryota</taxon>
        <taxon>Metazoa</taxon>
        <taxon>Ecdysozoa</taxon>
        <taxon>Nematoda</taxon>
        <taxon>Chromadorea</taxon>
        <taxon>Rhabditida</taxon>
        <taxon>Rhabditina</taxon>
        <taxon>Rhabditomorpha</taxon>
        <taxon>Rhabditoidea</taxon>
        <taxon>Rhabditidae</taxon>
        <taxon>Peloderinae</taxon>
        <taxon>Caenorhabditis</taxon>
    </lineage>
</organism>
<accession>A0A8S1HQ30</accession>
<keyword evidence="1" id="KW-0472">Membrane</keyword>
<dbReference type="AlphaFoldDB" id="A0A8S1HQ30"/>
<dbReference type="Proteomes" id="UP000835052">
    <property type="component" value="Unassembled WGS sequence"/>
</dbReference>
<name>A0A8S1HQ30_9PELO</name>
<dbReference type="EMBL" id="CAJGYM010000095">
    <property type="protein sequence ID" value="CAD6197457.1"/>
    <property type="molecule type" value="Genomic_DNA"/>
</dbReference>
<feature type="transmembrane region" description="Helical" evidence="1">
    <location>
        <begin position="139"/>
        <end position="162"/>
    </location>
</feature>
<comment type="caution">
    <text evidence="2">The sequence shown here is derived from an EMBL/GenBank/DDBJ whole genome shotgun (WGS) entry which is preliminary data.</text>
</comment>
<keyword evidence="1" id="KW-1133">Transmembrane helix</keyword>
<keyword evidence="1" id="KW-0812">Transmembrane</keyword>
<evidence type="ECO:0000256" key="1">
    <source>
        <dbReference type="SAM" id="Phobius"/>
    </source>
</evidence>
<sequence>MRPGKHFDTRKLFCQDIFCGVNKGNDVVGSSRSILRGTFVDTLWDLLDSSASYKFHWNELAEIMVNDVKGIGAVKTGFQVKEVKDRDPHATRPASLLFRFSHFHHSRQRPLPLQLFQTAAPPTFLTPLKRPAAMNAIKLALLLLVLIIQLASCQFFSAYPMLGESHDFNSNDLQNIAAQDDMFFGNYRFNNYRS</sequence>